<dbReference type="InterPro" id="IPR016162">
    <property type="entry name" value="Ald_DH_N"/>
</dbReference>
<sequence>MLQSDPTVFARAVETARLPRVHTLIDGMFVDGGGQIFSDVFPATGTQIAEVRSSSPGQVSDAVSAARQAFPAWADSSATTRAAILDRAADTMLRDMDRLTALVTLDNGKTSPEASFDVVSSTSLTKSAAGWASRMRGSTLPLGDGYVEMTWREPVGVVAIFMPFNAPLMFCAMKIAAAIAMGNTVVVKSPEKSPLAAIAFAEYLVEAGLPNGVVNIVQGFADVGTALVSSPEVDMVSFTGSSTVGARVGSDSVAGLKRVLLELGGKSANIIFDDAPFDSAVEGSVGAIFRNSGQRCFSGSRILVQENIADRFIESLVAKTRSLRVGDPFDPNSDIGSLITAQDVSRVRSIVRDAEEAGAKVLCGGDSPTGATPESGYFLPTVIDVGDLTDLAILREETFGPVVTVQRFTDTNHAIDIANTSEYGLAGGCWTSDLAKALTVARRIETGYFWINSYAAAAGPESTIGGRKSSGFGTEKGEDGMLAYTAIKTVIMSESSTGTVIPMGGR</sequence>
<dbReference type="InterPro" id="IPR016163">
    <property type="entry name" value="Ald_DH_C"/>
</dbReference>
<dbReference type="InterPro" id="IPR015590">
    <property type="entry name" value="Aldehyde_DH_dom"/>
</dbReference>
<dbReference type="GO" id="GO:0016620">
    <property type="term" value="F:oxidoreductase activity, acting on the aldehyde or oxo group of donors, NAD or NADP as acceptor"/>
    <property type="evidence" value="ECO:0007669"/>
    <property type="project" value="InterPro"/>
</dbReference>
<protein>
    <submittedName>
        <fullName evidence="5">Acyl-CoA reductase-like NAD-dependent aldehyde dehydrogenase</fullName>
    </submittedName>
</protein>
<dbReference type="Gene3D" id="3.40.605.10">
    <property type="entry name" value="Aldehyde Dehydrogenase, Chain A, domain 1"/>
    <property type="match status" value="1"/>
</dbReference>
<dbReference type="SUPFAM" id="SSF53720">
    <property type="entry name" value="ALDH-like"/>
    <property type="match status" value="1"/>
</dbReference>
<dbReference type="FunFam" id="3.40.309.10:FF:000012">
    <property type="entry name" value="Betaine aldehyde dehydrogenase"/>
    <property type="match status" value="1"/>
</dbReference>
<dbReference type="EMBL" id="VNIQ01000003">
    <property type="protein sequence ID" value="TYQ05010.1"/>
    <property type="molecule type" value="Genomic_DNA"/>
</dbReference>
<comment type="caution">
    <text evidence="5">The sequence shown here is derived from an EMBL/GenBank/DDBJ whole genome shotgun (WGS) entry which is preliminary data.</text>
</comment>
<reference evidence="5" key="1">
    <citation type="submission" date="2019-07" db="EMBL/GenBank/DDBJ databases">
        <title>Genomic Encyclopedia of Type Strains, Phase IV (KMG-IV): sequencing the most valuable type-strain genomes for metagenomic binning, comparative biology and taxonomic classification.</title>
        <authorList>
            <person name="Goeker M."/>
        </authorList>
    </citation>
    <scope>NUCLEOTIDE SEQUENCE</scope>
    <source>
        <strain evidence="5">DSM 44596</strain>
    </source>
</reference>
<dbReference type="InterPro" id="IPR029510">
    <property type="entry name" value="Ald_DH_CS_GLU"/>
</dbReference>
<evidence type="ECO:0000256" key="1">
    <source>
        <dbReference type="ARBA" id="ARBA00009986"/>
    </source>
</evidence>
<name>A0A652YR39_NOCGL</name>
<proteinExistence type="inferred from homology"/>
<dbReference type="Pfam" id="PF00171">
    <property type="entry name" value="Aldedh"/>
    <property type="match status" value="1"/>
</dbReference>
<dbReference type="PANTHER" id="PTHR11699">
    <property type="entry name" value="ALDEHYDE DEHYDROGENASE-RELATED"/>
    <property type="match status" value="1"/>
</dbReference>
<organism evidence="5">
    <name type="scientific">Nocardia globerula</name>
    <dbReference type="NCBI Taxonomy" id="1818"/>
    <lineage>
        <taxon>Bacteria</taxon>
        <taxon>Bacillati</taxon>
        <taxon>Actinomycetota</taxon>
        <taxon>Actinomycetes</taxon>
        <taxon>Mycobacteriales</taxon>
        <taxon>Nocardiaceae</taxon>
        <taxon>Nocardia</taxon>
    </lineage>
</organism>
<dbReference type="Gene3D" id="3.40.309.10">
    <property type="entry name" value="Aldehyde Dehydrogenase, Chain A, domain 2"/>
    <property type="match status" value="1"/>
</dbReference>
<keyword evidence="2 3" id="KW-0560">Oxidoreductase</keyword>
<evidence type="ECO:0000259" key="4">
    <source>
        <dbReference type="Pfam" id="PF00171"/>
    </source>
</evidence>
<dbReference type="AlphaFoldDB" id="A0A652YR39"/>
<feature type="domain" description="Aldehyde dehydrogenase" evidence="4">
    <location>
        <begin position="33"/>
        <end position="490"/>
    </location>
</feature>
<evidence type="ECO:0000313" key="5">
    <source>
        <dbReference type="EMBL" id="TYQ05010.1"/>
    </source>
</evidence>
<evidence type="ECO:0000256" key="2">
    <source>
        <dbReference type="ARBA" id="ARBA00023002"/>
    </source>
</evidence>
<dbReference type="InterPro" id="IPR016161">
    <property type="entry name" value="Ald_DH/histidinol_DH"/>
</dbReference>
<accession>A0A652YR39</accession>
<evidence type="ECO:0000256" key="3">
    <source>
        <dbReference type="RuleBase" id="RU003345"/>
    </source>
</evidence>
<dbReference type="FunFam" id="3.40.605.10:FF:000007">
    <property type="entry name" value="NAD/NADP-dependent betaine aldehyde dehydrogenase"/>
    <property type="match status" value="1"/>
</dbReference>
<gene>
    <name evidence="5" type="ORF">FNL38_103361</name>
</gene>
<comment type="similarity">
    <text evidence="1 3">Belongs to the aldehyde dehydrogenase family.</text>
</comment>
<dbReference type="PROSITE" id="PS00687">
    <property type="entry name" value="ALDEHYDE_DEHYDR_GLU"/>
    <property type="match status" value="1"/>
</dbReference>